<dbReference type="Proteomes" id="UP001163731">
    <property type="component" value="Unassembled WGS sequence"/>
</dbReference>
<keyword evidence="2" id="KW-1185">Reference proteome</keyword>
<dbReference type="EMBL" id="JAPDHW010000024">
    <property type="protein sequence ID" value="MCW3170646.1"/>
    <property type="molecule type" value="Genomic_DNA"/>
</dbReference>
<protein>
    <submittedName>
        <fullName evidence="1">Uncharacterized protein</fullName>
    </submittedName>
</protein>
<organism evidence="1 2">
    <name type="scientific">Chryseobacterium kimseyorum</name>
    <dbReference type="NCBI Taxonomy" id="2984028"/>
    <lineage>
        <taxon>Bacteria</taxon>
        <taxon>Pseudomonadati</taxon>
        <taxon>Bacteroidota</taxon>
        <taxon>Flavobacteriia</taxon>
        <taxon>Flavobacteriales</taxon>
        <taxon>Weeksellaceae</taxon>
        <taxon>Chryseobacterium group</taxon>
        <taxon>Chryseobacterium</taxon>
    </lineage>
</organism>
<gene>
    <name evidence="1" type="ORF">OMO38_19120</name>
</gene>
<dbReference type="RefSeq" id="WP_264751780.1">
    <property type="nucleotide sequence ID" value="NZ_JAPDHW010000024.1"/>
</dbReference>
<accession>A0ABT3I3J5</accession>
<reference evidence="1" key="1">
    <citation type="submission" date="2022-10" db="EMBL/GenBank/DDBJ databases">
        <title>Chryseobacterium babae sp. nov. isolated from the gut of the beetle Oryctes rhinoceros, and Chryseobacterium kimseyorum sp. nov., isolated from a stick insect rearing cage.</title>
        <authorList>
            <person name="Shelomi M."/>
            <person name="Han C.-J."/>
            <person name="Chen W.-M."/>
            <person name="Chen H.-K."/>
            <person name="Liaw S.-J."/>
            <person name="Muhle E."/>
            <person name="Clermont D."/>
        </authorList>
    </citation>
    <scope>NUCLEOTIDE SEQUENCE</scope>
    <source>
        <strain evidence="1">09-1422</strain>
    </source>
</reference>
<evidence type="ECO:0000313" key="2">
    <source>
        <dbReference type="Proteomes" id="UP001163731"/>
    </source>
</evidence>
<name>A0ABT3I3J5_9FLAO</name>
<evidence type="ECO:0000313" key="1">
    <source>
        <dbReference type="EMBL" id="MCW3170646.1"/>
    </source>
</evidence>
<comment type="caution">
    <text evidence="1">The sequence shown here is derived from an EMBL/GenBank/DDBJ whole genome shotgun (WGS) entry which is preliminary data.</text>
</comment>
<sequence length="86" mass="10193">MEITFDLKEDLITHTKLIENIEVVYKRKKRYRGELSRVKFVPFEVQILDEKGKTGDPEHVIDFDLAQQITLTFFDGTVKTYQDEIK</sequence>
<proteinExistence type="predicted"/>